<feature type="domain" description="Fe/B12 periplasmic-binding" evidence="3">
    <location>
        <begin position="51"/>
        <end position="303"/>
    </location>
</feature>
<dbReference type="eggNOG" id="COG0614">
    <property type="taxonomic scope" value="Bacteria"/>
</dbReference>
<dbReference type="SUPFAM" id="SSF53807">
    <property type="entry name" value="Helical backbone' metal receptor"/>
    <property type="match status" value="1"/>
</dbReference>
<dbReference type="PROSITE" id="PS50983">
    <property type="entry name" value="FE_B12_PBP"/>
    <property type="match status" value="1"/>
</dbReference>
<dbReference type="Gene3D" id="3.40.50.1980">
    <property type="entry name" value="Nitrogenase molybdenum iron protein domain"/>
    <property type="match status" value="2"/>
</dbReference>
<dbReference type="NCBIfam" id="NF038402">
    <property type="entry name" value="TroA_like"/>
    <property type="match status" value="1"/>
</dbReference>
<evidence type="ECO:0000313" key="4">
    <source>
        <dbReference type="EMBL" id="AEV28164.1"/>
    </source>
</evidence>
<dbReference type="STRING" id="158190.SpiGrapes_0305"/>
<evidence type="ECO:0000313" key="5">
    <source>
        <dbReference type="Proteomes" id="UP000005632"/>
    </source>
</evidence>
<name>G8QUY8_SPHPG</name>
<dbReference type="InterPro" id="IPR050902">
    <property type="entry name" value="ABC_Transporter_SBP"/>
</dbReference>
<keyword evidence="1 2" id="KW-0732">Signal</keyword>
<dbReference type="InterPro" id="IPR002491">
    <property type="entry name" value="ABC_transptr_periplasmic_BD"/>
</dbReference>
<gene>
    <name evidence="4" type="ordered locus">SpiGrapes_0305</name>
</gene>
<dbReference type="RefSeq" id="WP_014269013.1">
    <property type="nucleotide sequence ID" value="NC_016633.1"/>
</dbReference>
<dbReference type="PANTHER" id="PTHR30535:SF34">
    <property type="entry name" value="MOLYBDATE-BINDING PROTEIN MOLA"/>
    <property type="match status" value="1"/>
</dbReference>
<proteinExistence type="predicted"/>
<reference evidence="4 5" key="1">
    <citation type="submission" date="2011-11" db="EMBL/GenBank/DDBJ databases">
        <title>Complete sequence of Spirochaeta sp. grapes.</title>
        <authorList>
            <consortium name="US DOE Joint Genome Institute"/>
            <person name="Lucas S."/>
            <person name="Han J."/>
            <person name="Lapidus A."/>
            <person name="Cheng J.-F."/>
            <person name="Goodwin L."/>
            <person name="Pitluck S."/>
            <person name="Peters L."/>
            <person name="Ovchinnikova G."/>
            <person name="Munk A.C."/>
            <person name="Detter J.C."/>
            <person name="Han C."/>
            <person name="Tapia R."/>
            <person name="Land M."/>
            <person name="Hauser L."/>
            <person name="Kyrpides N."/>
            <person name="Ivanova N."/>
            <person name="Pagani I."/>
            <person name="Ritalahtilisa K."/>
            <person name="Loeffler F."/>
            <person name="Woyke T."/>
        </authorList>
    </citation>
    <scope>NUCLEOTIDE SEQUENCE [LARGE SCALE GENOMIC DNA]</scope>
    <source>
        <strain evidence="5">ATCC BAA-1885 / DSM 22778 / Grapes</strain>
    </source>
</reference>
<evidence type="ECO:0000256" key="2">
    <source>
        <dbReference type="SAM" id="SignalP"/>
    </source>
</evidence>
<dbReference type="EMBL" id="CP003155">
    <property type="protein sequence ID" value="AEV28164.1"/>
    <property type="molecule type" value="Genomic_DNA"/>
</dbReference>
<sequence>MKKCKLLIICIALLSSNLALFSQPQAEVKNVGQTYIDSLGNEIALLPTPMRIVSLAPNVTETVAALGALDRLVGRTDYCNFPAEVASLPSIGTLYNPSVEKLIALRPDLVLASSFVSDQLITALQKASIKVVCINKQESFEGTYALIEDIALIIGKEAEGQRLVDSMKRNVAKVLEASKDLSKPRVYYMVDFGSFDGTATGDTFISQMITMAGAINIAQDATKWTYSKELLVKQNPDLIIVSPRWGETAEETLSLFSTTKPYSDLSATKKGAFILVDSDMLSRQGPRSADALIALTKAIHPEVSL</sequence>
<dbReference type="InterPro" id="IPR054828">
    <property type="entry name" value="Vit_B12_bind_prot"/>
</dbReference>
<organism evidence="4 5">
    <name type="scientific">Sphaerochaeta pleomorpha (strain ATCC BAA-1885 / DSM 22778 / Grapes)</name>
    <dbReference type="NCBI Taxonomy" id="158190"/>
    <lineage>
        <taxon>Bacteria</taxon>
        <taxon>Pseudomonadati</taxon>
        <taxon>Spirochaetota</taxon>
        <taxon>Spirochaetia</taxon>
        <taxon>Spirochaetales</taxon>
        <taxon>Sphaerochaetaceae</taxon>
        <taxon>Sphaerochaeta</taxon>
    </lineage>
</organism>
<accession>G8QUY8</accession>
<dbReference type="Pfam" id="PF01497">
    <property type="entry name" value="Peripla_BP_2"/>
    <property type="match status" value="1"/>
</dbReference>
<feature type="signal peptide" evidence="2">
    <location>
        <begin position="1"/>
        <end position="21"/>
    </location>
</feature>
<feature type="chain" id="PRO_5003515142" evidence="2">
    <location>
        <begin position="22"/>
        <end position="305"/>
    </location>
</feature>
<dbReference type="Proteomes" id="UP000005632">
    <property type="component" value="Chromosome"/>
</dbReference>
<dbReference type="AlphaFoldDB" id="G8QUY8"/>
<dbReference type="KEGG" id="sgp:SpiGrapes_0305"/>
<keyword evidence="5" id="KW-1185">Reference proteome</keyword>
<dbReference type="GO" id="GO:0071281">
    <property type="term" value="P:cellular response to iron ion"/>
    <property type="evidence" value="ECO:0007669"/>
    <property type="project" value="TreeGrafter"/>
</dbReference>
<dbReference type="OrthoDB" id="9816357at2"/>
<evidence type="ECO:0000256" key="1">
    <source>
        <dbReference type="ARBA" id="ARBA00022729"/>
    </source>
</evidence>
<dbReference type="HOGENOM" id="CLU_038034_2_8_12"/>
<protein>
    <submittedName>
        <fullName evidence="4">ABC-type Fe3+-hydroxamate transport system, periplasmic component</fullName>
    </submittedName>
</protein>
<evidence type="ECO:0000259" key="3">
    <source>
        <dbReference type="PROSITE" id="PS50983"/>
    </source>
</evidence>
<dbReference type="PANTHER" id="PTHR30535">
    <property type="entry name" value="VITAMIN B12-BINDING PROTEIN"/>
    <property type="match status" value="1"/>
</dbReference>
<dbReference type="CDD" id="cd01143">
    <property type="entry name" value="YvrC"/>
    <property type="match status" value="1"/>
</dbReference>